<dbReference type="RefSeq" id="XP_060321669.1">
    <property type="nucleotide sequence ID" value="XM_060468304.1"/>
</dbReference>
<dbReference type="PANTHER" id="PTHR38248:SF2">
    <property type="entry name" value="FUNK1 11"/>
    <property type="match status" value="1"/>
</dbReference>
<comment type="caution">
    <text evidence="2">The sequence shown here is derived from an EMBL/GenBank/DDBJ whole genome shotgun (WGS) entry which is preliminary data.</text>
</comment>
<feature type="domain" description="Fungal-type protein kinase" evidence="1">
    <location>
        <begin position="2"/>
        <end position="113"/>
    </location>
</feature>
<evidence type="ECO:0000313" key="3">
    <source>
        <dbReference type="Proteomes" id="UP001175211"/>
    </source>
</evidence>
<proteinExistence type="predicted"/>
<evidence type="ECO:0000259" key="1">
    <source>
        <dbReference type="Pfam" id="PF17667"/>
    </source>
</evidence>
<protein>
    <recommendedName>
        <fullName evidence="1">Fungal-type protein kinase domain-containing protein</fullName>
    </recommendedName>
</protein>
<dbReference type="AlphaFoldDB" id="A0AA39J152"/>
<dbReference type="InterPro" id="IPR011009">
    <property type="entry name" value="Kinase-like_dom_sf"/>
</dbReference>
<name>A0AA39J152_ARMTA</name>
<dbReference type="GeneID" id="85351852"/>
<dbReference type="Pfam" id="PF17667">
    <property type="entry name" value="Pkinase_fungal"/>
    <property type="match status" value="1"/>
</dbReference>
<keyword evidence="3" id="KW-1185">Reference proteome</keyword>
<dbReference type="PANTHER" id="PTHR38248">
    <property type="entry name" value="FUNK1 6"/>
    <property type="match status" value="1"/>
</dbReference>
<gene>
    <name evidence="2" type="ORF">EV420DRAFT_1282708</name>
</gene>
<organism evidence="2 3">
    <name type="scientific">Armillaria tabescens</name>
    <name type="common">Ringless honey mushroom</name>
    <name type="synonym">Agaricus tabescens</name>
    <dbReference type="NCBI Taxonomy" id="1929756"/>
    <lineage>
        <taxon>Eukaryota</taxon>
        <taxon>Fungi</taxon>
        <taxon>Dikarya</taxon>
        <taxon>Basidiomycota</taxon>
        <taxon>Agaricomycotina</taxon>
        <taxon>Agaricomycetes</taxon>
        <taxon>Agaricomycetidae</taxon>
        <taxon>Agaricales</taxon>
        <taxon>Marasmiineae</taxon>
        <taxon>Physalacriaceae</taxon>
        <taxon>Desarmillaria</taxon>
    </lineage>
</organism>
<dbReference type="EMBL" id="JAUEPS010000196">
    <property type="protein sequence ID" value="KAK0434168.1"/>
    <property type="molecule type" value="Genomic_DNA"/>
</dbReference>
<sequence>LRKLWQVHSLEEFKAVFIDYVECHYWAYKEGKALHRDISDNNLMGCRDEHAVVGILNDWDNASEVEEDGTVMSSKALQRTGTRPFTALDLLVTNTPSHLYCHDLESFLYILVWAGLHYNLKDRQRQIKDHPAVMNWDAQDLERAHDAKNFFPTMWPYYQRIITGFNDEFRPLIPGWIDPLRQMFGRAVREKDDTEAKAMVFGQQDAYDNATCNGQITFENMAVLHAEPRSLSNEETTTHPPTEEKSN</sequence>
<feature type="non-terminal residue" evidence="2">
    <location>
        <position position="1"/>
    </location>
</feature>
<dbReference type="SUPFAM" id="SSF56112">
    <property type="entry name" value="Protein kinase-like (PK-like)"/>
    <property type="match status" value="1"/>
</dbReference>
<reference evidence="2" key="1">
    <citation type="submission" date="2023-06" db="EMBL/GenBank/DDBJ databases">
        <authorList>
            <consortium name="Lawrence Berkeley National Laboratory"/>
            <person name="Ahrendt S."/>
            <person name="Sahu N."/>
            <person name="Indic B."/>
            <person name="Wong-Bajracharya J."/>
            <person name="Merenyi Z."/>
            <person name="Ke H.-M."/>
            <person name="Monk M."/>
            <person name="Kocsube S."/>
            <person name="Drula E."/>
            <person name="Lipzen A."/>
            <person name="Balint B."/>
            <person name="Henrissat B."/>
            <person name="Andreopoulos B."/>
            <person name="Martin F.M."/>
            <person name="Harder C.B."/>
            <person name="Rigling D."/>
            <person name="Ford K.L."/>
            <person name="Foster G.D."/>
            <person name="Pangilinan J."/>
            <person name="Papanicolaou A."/>
            <person name="Barry K."/>
            <person name="LaButti K."/>
            <person name="Viragh M."/>
            <person name="Koriabine M."/>
            <person name="Yan M."/>
            <person name="Riley R."/>
            <person name="Champramary S."/>
            <person name="Plett K.L."/>
            <person name="Tsai I.J."/>
            <person name="Slot J."/>
            <person name="Sipos G."/>
            <person name="Plett J."/>
            <person name="Nagy L.G."/>
            <person name="Grigoriev I.V."/>
        </authorList>
    </citation>
    <scope>NUCLEOTIDE SEQUENCE</scope>
    <source>
        <strain evidence="2">CCBAS 213</strain>
    </source>
</reference>
<dbReference type="InterPro" id="IPR040976">
    <property type="entry name" value="Pkinase_fungal"/>
</dbReference>
<evidence type="ECO:0000313" key="2">
    <source>
        <dbReference type="EMBL" id="KAK0434168.1"/>
    </source>
</evidence>
<dbReference type="Proteomes" id="UP001175211">
    <property type="component" value="Unassembled WGS sequence"/>
</dbReference>
<accession>A0AA39J152</accession>